<feature type="compositionally biased region" description="Low complexity" evidence="1">
    <location>
        <begin position="435"/>
        <end position="448"/>
    </location>
</feature>
<accession>A0A5C2SN23</accession>
<dbReference type="Pfam" id="PF13391">
    <property type="entry name" value="HNH_2"/>
    <property type="match status" value="1"/>
</dbReference>
<dbReference type="AlphaFoldDB" id="A0A5C2SN23"/>
<evidence type="ECO:0000256" key="2">
    <source>
        <dbReference type="SAM" id="Phobius"/>
    </source>
</evidence>
<feature type="region of interest" description="Disordered" evidence="1">
    <location>
        <begin position="424"/>
        <end position="572"/>
    </location>
</feature>
<keyword evidence="2" id="KW-0472">Membrane</keyword>
<protein>
    <recommendedName>
        <fullName evidence="3">HNH nuclease domain-containing protein</fullName>
    </recommendedName>
</protein>
<proteinExistence type="predicted"/>
<feature type="region of interest" description="Disordered" evidence="1">
    <location>
        <begin position="225"/>
        <end position="299"/>
    </location>
</feature>
<organism evidence="4 5">
    <name type="scientific">Lentinus tigrinus ALCF2SS1-6</name>
    <dbReference type="NCBI Taxonomy" id="1328759"/>
    <lineage>
        <taxon>Eukaryota</taxon>
        <taxon>Fungi</taxon>
        <taxon>Dikarya</taxon>
        <taxon>Basidiomycota</taxon>
        <taxon>Agaricomycotina</taxon>
        <taxon>Agaricomycetes</taxon>
        <taxon>Polyporales</taxon>
        <taxon>Polyporaceae</taxon>
        <taxon>Lentinus</taxon>
    </lineage>
</organism>
<feature type="region of interest" description="Disordered" evidence="1">
    <location>
        <begin position="960"/>
        <end position="997"/>
    </location>
</feature>
<keyword evidence="2" id="KW-0812">Transmembrane</keyword>
<evidence type="ECO:0000313" key="5">
    <source>
        <dbReference type="Proteomes" id="UP000313359"/>
    </source>
</evidence>
<evidence type="ECO:0000259" key="3">
    <source>
        <dbReference type="Pfam" id="PF13391"/>
    </source>
</evidence>
<feature type="domain" description="HNH nuclease" evidence="3">
    <location>
        <begin position="810"/>
        <end position="885"/>
    </location>
</feature>
<dbReference type="InterPro" id="IPR003615">
    <property type="entry name" value="HNH_nuc"/>
</dbReference>
<keyword evidence="2" id="KW-1133">Transmembrane helix</keyword>
<gene>
    <name evidence="4" type="ORF">L227DRAFT_598094</name>
</gene>
<feature type="compositionally biased region" description="Polar residues" evidence="1">
    <location>
        <begin position="961"/>
        <end position="980"/>
    </location>
</feature>
<feature type="region of interest" description="Disordered" evidence="1">
    <location>
        <begin position="319"/>
        <end position="381"/>
    </location>
</feature>
<feature type="transmembrane region" description="Helical" evidence="2">
    <location>
        <begin position="21"/>
        <end position="41"/>
    </location>
</feature>
<dbReference type="Proteomes" id="UP000313359">
    <property type="component" value="Unassembled WGS sequence"/>
</dbReference>
<sequence length="1071" mass="116141">MYELKLERLIVSALVFPEPQSVLVAVILVLMPTLMICYAYPSICELCHSFNPYRHLCRSIGLDPRPPHSPEHHRPIPEHDADSECHELLTKDSAPHPPEDATVATSLGHNKVPSSPEYVAPEECHEALSGAPAPEDEAPRSVDASPLEHERSPEESTMPLTDDTDGFAGISRPANEIAGAAETAGSAPYDTPSIHPEAAEISPEESELFEPTQTEVVELVESAIIPDEAEDESTEPIGSAVALPTLPHPPEEATSGSEASHSASVPPFDGDGALSVSASLTETSVPEDEATEPQPELDAEVNADDATEGNAHIMQSAFLVDGPDDSGEHSSASILASCRPGTPLEDGDEDGDAEWTSVDRAEGRTPTTPVEAPASAVLPGPTSVLDKSAVRSHAGDLDVAVAGSVVLLTESEYLQFEVGDSRAQAEPAAREAENADSTTTSTASTSTTIEISKVKHTPAPLDLTEDVHPGQHHSQHESTASPSRDPLALDHGSPTSPATPGRRVHTPDRPDWAVAPNSSDADGAAPKKARRHSCDHPDWAVAPVGDRDPEGASTPSKRKGRKSESDSATSSDRDIARRTFWNVFASKFDPPQRPVSLRSPSSTARVVARETIRSGLSSSTERRLIPACLVFLSMSASSPLDTSALPIIASFFKPLPEASPSGFVEIFHPLRDIMFLKIPVRNCPLPGDHQSDHPCIPLTTVLDACGIVTGRDGVLALYYGDRQVVQTDLVAANQYYYVASKDWQVDYAIFHSFDDWVPPERQHVPDRWFTSVYPRVRSSESTYFGGDWDGVSGMSENTLRLKARSEDQVCKLSGFPFPLEVGHIVPKAQGYWSQYHAREVVRQLYDPVAIPGNLQGAQSVHDIRNYITLRTDLHSRWDADAFIFVPVDGYFIAYYITSCPEVQAADFHCARLVTPQRMDGYLLYIRFALSIFAHVAPNRLLRHPQSSPLVKPPSALFKVSPTVSQPPSLPATTEEGQTSAGAGLSRTVGPSGADPSAVMDDVTAAKHIIDWYSDVDRGDLPADLAWVWRDLINDTEDDSSNLEQLKREWLERQRRQLSEDGKHSNDVVQVI</sequence>
<dbReference type="OrthoDB" id="2793280at2759"/>
<feature type="region of interest" description="Disordered" evidence="1">
    <location>
        <begin position="184"/>
        <end position="209"/>
    </location>
</feature>
<feature type="compositionally biased region" description="Basic and acidic residues" evidence="1">
    <location>
        <begin position="90"/>
        <end position="99"/>
    </location>
</feature>
<evidence type="ECO:0000313" key="4">
    <source>
        <dbReference type="EMBL" id="RPD64547.1"/>
    </source>
</evidence>
<feature type="region of interest" description="Disordered" evidence="1">
    <location>
        <begin position="90"/>
        <end position="162"/>
    </location>
</feature>
<dbReference type="EMBL" id="ML122253">
    <property type="protein sequence ID" value="RPD64547.1"/>
    <property type="molecule type" value="Genomic_DNA"/>
</dbReference>
<name>A0A5C2SN23_9APHY</name>
<evidence type="ECO:0000256" key="1">
    <source>
        <dbReference type="SAM" id="MobiDB-lite"/>
    </source>
</evidence>
<feature type="compositionally biased region" description="Polar residues" evidence="1">
    <location>
        <begin position="254"/>
        <end position="263"/>
    </location>
</feature>
<reference evidence="4" key="1">
    <citation type="journal article" date="2018" name="Genome Biol. Evol.">
        <title>Genomics and development of Lentinus tigrinus, a white-rot wood-decaying mushroom with dimorphic fruiting bodies.</title>
        <authorList>
            <person name="Wu B."/>
            <person name="Xu Z."/>
            <person name="Knudson A."/>
            <person name="Carlson A."/>
            <person name="Chen N."/>
            <person name="Kovaka S."/>
            <person name="LaButti K."/>
            <person name="Lipzen A."/>
            <person name="Pennachio C."/>
            <person name="Riley R."/>
            <person name="Schakwitz W."/>
            <person name="Umezawa K."/>
            <person name="Ohm R.A."/>
            <person name="Grigoriev I.V."/>
            <person name="Nagy L.G."/>
            <person name="Gibbons J."/>
            <person name="Hibbett D."/>
        </authorList>
    </citation>
    <scope>NUCLEOTIDE SEQUENCE [LARGE SCALE GENOMIC DNA]</scope>
    <source>
        <strain evidence="4">ALCF2SS1-6</strain>
    </source>
</reference>
<keyword evidence="5" id="KW-1185">Reference proteome</keyword>
<feature type="compositionally biased region" description="Acidic residues" evidence="1">
    <location>
        <begin position="285"/>
        <end position="299"/>
    </location>
</feature>